<gene>
    <name evidence="1" type="ORF">E2C01_057327</name>
</gene>
<sequence>MIPSPNQGDGRR</sequence>
<accession>A0A5B7GZR0</accession>
<name>A0A5B7GZR0_PORTR</name>
<keyword evidence="2" id="KW-1185">Reference proteome</keyword>
<comment type="caution">
    <text evidence="1">The sequence shown here is derived from an EMBL/GenBank/DDBJ whole genome shotgun (WGS) entry which is preliminary data.</text>
</comment>
<dbReference type="Proteomes" id="UP000324222">
    <property type="component" value="Unassembled WGS sequence"/>
</dbReference>
<reference evidence="1 2" key="1">
    <citation type="submission" date="2019-05" db="EMBL/GenBank/DDBJ databases">
        <title>Another draft genome of Portunus trituberculatus and its Hox gene families provides insights of decapod evolution.</title>
        <authorList>
            <person name="Jeong J.-H."/>
            <person name="Song I."/>
            <person name="Kim S."/>
            <person name="Choi T."/>
            <person name="Kim D."/>
            <person name="Ryu S."/>
            <person name="Kim W."/>
        </authorList>
    </citation>
    <scope>NUCLEOTIDE SEQUENCE [LARGE SCALE GENOMIC DNA]</scope>
    <source>
        <tissue evidence="1">Muscle</tissue>
    </source>
</reference>
<evidence type="ECO:0000313" key="1">
    <source>
        <dbReference type="EMBL" id="MPC63233.1"/>
    </source>
</evidence>
<proteinExistence type="predicted"/>
<protein>
    <submittedName>
        <fullName evidence="1">Uncharacterized protein</fullName>
    </submittedName>
</protein>
<organism evidence="1 2">
    <name type="scientific">Portunus trituberculatus</name>
    <name type="common">Swimming crab</name>
    <name type="synonym">Neptunus trituberculatus</name>
    <dbReference type="NCBI Taxonomy" id="210409"/>
    <lineage>
        <taxon>Eukaryota</taxon>
        <taxon>Metazoa</taxon>
        <taxon>Ecdysozoa</taxon>
        <taxon>Arthropoda</taxon>
        <taxon>Crustacea</taxon>
        <taxon>Multicrustacea</taxon>
        <taxon>Malacostraca</taxon>
        <taxon>Eumalacostraca</taxon>
        <taxon>Eucarida</taxon>
        <taxon>Decapoda</taxon>
        <taxon>Pleocyemata</taxon>
        <taxon>Brachyura</taxon>
        <taxon>Eubrachyura</taxon>
        <taxon>Portunoidea</taxon>
        <taxon>Portunidae</taxon>
        <taxon>Portuninae</taxon>
        <taxon>Portunus</taxon>
    </lineage>
</organism>
<evidence type="ECO:0000313" key="2">
    <source>
        <dbReference type="Proteomes" id="UP000324222"/>
    </source>
</evidence>
<dbReference type="EMBL" id="VSRR010020552">
    <property type="protein sequence ID" value="MPC63233.1"/>
    <property type="molecule type" value="Genomic_DNA"/>
</dbReference>